<dbReference type="Pfam" id="PF07681">
    <property type="entry name" value="DoxX"/>
    <property type="match status" value="1"/>
</dbReference>
<feature type="transmembrane region" description="Helical" evidence="7">
    <location>
        <begin position="151"/>
        <end position="172"/>
    </location>
</feature>
<keyword evidence="5 7" id="KW-1133">Transmembrane helix</keyword>
<dbReference type="EMBL" id="JANDBD010000001">
    <property type="protein sequence ID" value="MCP9270790.1"/>
    <property type="molecule type" value="Genomic_DNA"/>
</dbReference>
<evidence type="ECO:0000256" key="7">
    <source>
        <dbReference type="SAM" id="Phobius"/>
    </source>
</evidence>
<reference evidence="8 9" key="1">
    <citation type="submission" date="2022-06" db="EMBL/GenBank/DDBJ databases">
        <title>Mycolicibacterium sp. CAU 1645 isolated from seawater.</title>
        <authorList>
            <person name="Kim W."/>
        </authorList>
    </citation>
    <scope>NUCLEOTIDE SEQUENCE [LARGE SCALE GENOMIC DNA]</scope>
    <source>
        <strain evidence="8 9">CAU 1645</strain>
    </source>
</reference>
<feature type="transmembrane region" description="Helical" evidence="7">
    <location>
        <begin position="118"/>
        <end position="139"/>
    </location>
</feature>
<feature type="transmembrane region" description="Helical" evidence="7">
    <location>
        <begin position="24"/>
        <end position="43"/>
    </location>
</feature>
<evidence type="ECO:0000256" key="2">
    <source>
        <dbReference type="ARBA" id="ARBA00006679"/>
    </source>
</evidence>
<evidence type="ECO:0000256" key="4">
    <source>
        <dbReference type="ARBA" id="ARBA00022692"/>
    </source>
</evidence>
<proteinExistence type="inferred from homology"/>
<dbReference type="RefSeq" id="WP_255057759.1">
    <property type="nucleotide sequence ID" value="NZ_JANDBD010000001.1"/>
</dbReference>
<dbReference type="PANTHER" id="PTHR33452">
    <property type="entry name" value="OXIDOREDUCTASE CATD-RELATED"/>
    <property type="match status" value="1"/>
</dbReference>
<sequence>MASYDTSSAPVIDTPRNPYALTDLGLLLLRFAVGATMIQAGLIKALDFTTTVDFMEQGGWRMATFAAAMVTIAETAGGVLLLLGLLTPLAACAIVAAMIDAWLVNVSGAAFWSEPFNVPFLTAFGALTLLFAGAGAYSLDAKFFGRHRWPGLVSVFLFIVAVAAAVATWILLNGTNPLHLTNPAG</sequence>
<evidence type="ECO:0000256" key="5">
    <source>
        <dbReference type="ARBA" id="ARBA00022989"/>
    </source>
</evidence>
<keyword evidence="9" id="KW-1185">Reference proteome</keyword>
<keyword evidence="4 7" id="KW-0812">Transmembrane</keyword>
<evidence type="ECO:0000256" key="6">
    <source>
        <dbReference type="ARBA" id="ARBA00023136"/>
    </source>
</evidence>
<accession>A0ABT1LV62</accession>
<feature type="transmembrane region" description="Helical" evidence="7">
    <location>
        <begin position="63"/>
        <end position="83"/>
    </location>
</feature>
<keyword evidence="6 7" id="KW-0472">Membrane</keyword>
<dbReference type="Proteomes" id="UP001651690">
    <property type="component" value="Unassembled WGS sequence"/>
</dbReference>
<name>A0ABT1LV62_9MYCO</name>
<comment type="subcellular location">
    <subcellularLocation>
        <location evidence="1">Cell membrane</location>
        <topology evidence="1">Multi-pass membrane protein</topology>
    </subcellularLocation>
</comment>
<dbReference type="InterPro" id="IPR032808">
    <property type="entry name" value="DoxX"/>
</dbReference>
<evidence type="ECO:0000313" key="9">
    <source>
        <dbReference type="Proteomes" id="UP001651690"/>
    </source>
</evidence>
<gene>
    <name evidence="8" type="ORF">NM203_01170</name>
</gene>
<comment type="similarity">
    <text evidence="2">Belongs to the DoxX family.</text>
</comment>
<comment type="caution">
    <text evidence="8">The sequence shown here is derived from an EMBL/GenBank/DDBJ whole genome shotgun (WGS) entry which is preliminary data.</text>
</comment>
<keyword evidence="3" id="KW-1003">Cell membrane</keyword>
<protein>
    <submittedName>
        <fullName evidence="8">DoxX family protein</fullName>
    </submittedName>
</protein>
<evidence type="ECO:0000313" key="8">
    <source>
        <dbReference type="EMBL" id="MCP9270790.1"/>
    </source>
</evidence>
<feature type="transmembrane region" description="Helical" evidence="7">
    <location>
        <begin position="90"/>
        <end position="112"/>
    </location>
</feature>
<dbReference type="InterPro" id="IPR051907">
    <property type="entry name" value="DoxX-like_oxidoreductase"/>
</dbReference>
<dbReference type="PANTHER" id="PTHR33452:SF1">
    <property type="entry name" value="INNER MEMBRANE PROTEIN YPHA-RELATED"/>
    <property type="match status" value="1"/>
</dbReference>
<evidence type="ECO:0000256" key="3">
    <source>
        <dbReference type="ARBA" id="ARBA00022475"/>
    </source>
</evidence>
<organism evidence="8 9">
    <name type="scientific">Mycolicibacterium arenosum</name>
    <dbReference type="NCBI Taxonomy" id="2952157"/>
    <lineage>
        <taxon>Bacteria</taxon>
        <taxon>Bacillati</taxon>
        <taxon>Actinomycetota</taxon>
        <taxon>Actinomycetes</taxon>
        <taxon>Mycobacteriales</taxon>
        <taxon>Mycobacteriaceae</taxon>
        <taxon>Mycolicibacterium</taxon>
    </lineage>
</organism>
<evidence type="ECO:0000256" key="1">
    <source>
        <dbReference type="ARBA" id="ARBA00004651"/>
    </source>
</evidence>